<keyword evidence="3" id="KW-1185">Reference proteome</keyword>
<reference evidence="2 3" key="1">
    <citation type="submission" date="2024-09" db="EMBL/GenBank/DDBJ databases">
        <title>Chromosome-scale assembly of Riccia sorocarpa.</title>
        <authorList>
            <person name="Paukszto L."/>
        </authorList>
    </citation>
    <scope>NUCLEOTIDE SEQUENCE [LARGE SCALE GENOMIC DNA]</scope>
    <source>
        <strain evidence="2">LP-2024</strain>
        <tissue evidence="2">Aerial parts of the thallus</tissue>
    </source>
</reference>
<feature type="region of interest" description="Disordered" evidence="1">
    <location>
        <begin position="50"/>
        <end position="125"/>
    </location>
</feature>
<evidence type="ECO:0000256" key="1">
    <source>
        <dbReference type="SAM" id="MobiDB-lite"/>
    </source>
</evidence>
<proteinExistence type="predicted"/>
<sequence>MKSANTPASGGITGKGVLPVPLTILTRDSMVANTTSQQVWEKGVTMAHYGSGNSAQNNNPLSSNRQTAPVVPMNDKNNIQPRVESFSQARNSTPKWSSDILLGKERNEPGVKPSGDSTRRNADFD</sequence>
<accession>A0ABD3HBU2</accession>
<organism evidence="2 3">
    <name type="scientific">Riccia sorocarpa</name>
    <dbReference type="NCBI Taxonomy" id="122646"/>
    <lineage>
        <taxon>Eukaryota</taxon>
        <taxon>Viridiplantae</taxon>
        <taxon>Streptophyta</taxon>
        <taxon>Embryophyta</taxon>
        <taxon>Marchantiophyta</taxon>
        <taxon>Marchantiopsida</taxon>
        <taxon>Marchantiidae</taxon>
        <taxon>Marchantiales</taxon>
        <taxon>Ricciaceae</taxon>
        <taxon>Riccia</taxon>
    </lineage>
</organism>
<gene>
    <name evidence="2" type="ORF">R1sor_014396</name>
</gene>
<feature type="compositionally biased region" description="Polar residues" evidence="1">
    <location>
        <begin position="51"/>
        <end position="67"/>
    </location>
</feature>
<protein>
    <submittedName>
        <fullName evidence="2">Uncharacterized protein</fullName>
    </submittedName>
</protein>
<dbReference type="EMBL" id="JBJQOH010000004">
    <property type="protein sequence ID" value="KAL3688087.1"/>
    <property type="molecule type" value="Genomic_DNA"/>
</dbReference>
<evidence type="ECO:0000313" key="3">
    <source>
        <dbReference type="Proteomes" id="UP001633002"/>
    </source>
</evidence>
<feature type="compositionally biased region" description="Polar residues" evidence="1">
    <location>
        <begin position="75"/>
        <end position="96"/>
    </location>
</feature>
<name>A0ABD3HBU2_9MARC</name>
<comment type="caution">
    <text evidence="2">The sequence shown here is derived from an EMBL/GenBank/DDBJ whole genome shotgun (WGS) entry which is preliminary data.</text>
</comment>
<dbReference type="Proteomes" id="UP001633002">
    <property type="component" value="Unassembled WGS sequence"/>
</dbReference>
<evidence type="ECO:0000313" key="2">
    <source>
        <dbReference type="EMBL" id="KAL3688087.1"/>
    </source>
</evidence>
<dbReference type="AlphaFoldDB" id="A0ABD3HBU2"/>